<dbReference type="OrthoDB" id="9812105at2"/>
<evidence type="ECO:0000259" key="6">
    <source>
        <dbReference type="Pfam" id="PF00881"/>
    </source>
</evidence>
<dbReference type="InterPro" id="IPR000415">
    <property type="entry name" value="Nitroreductase-like"/>
</dbReference>
<dbReference type="RefSeq" id="WP_132283317.1">
    <property type="nucleotide sequence ID" value="NZ_SMGQ01000017.1"/>
</dbReference>
<dbReference type="Pfam" id="PF00881">
    <property type="entry name" value="Nitroreductase"/>
    <property type="match status" value="1"/>
</dbReference>
<sequence>MDFLELAKRRYSVRKYQDKEVEKEKLLNIVEAARIAPSAVNFQPWHFIIINDKEMIEKISQVYSKSWFSKAPAIIVACSDHSISWRRSDGKDYSDVDLGIAIDHMTLAATELGLGTCWVCAFNSYQCHTLLELPRSMEVVALLPVGYPLNESDIERHQTQRKTINEIISWNKYKN</sequence>
<dbReference type="CDD" id="cd20609">
    <property type="entry name" value="nitroreductase"/>
    <property type="match status" value="1"/>
</dbReference>
<proteinExistence type="inferred from homology"/>
<keyword evidence="9" id="KW-1185">Reference proteome</keyword>
<feature type="domain" description="Putative nitroreductase TM1586" evidence="7">
    <location>
        <begin position="91"/>
        <end position="172"/>
    </location>
</feature>
<evidence type="ECO:0000256" key="1">
    <source>
        <dbReference type="ARBA" id="ARBA00001917"/>
    </source>
</evidence>
<dbReference type="EMBL" id="SMGQ01000017">
    <property type="protein sequence ID" value="TCK88012.1"/>
    <property type="molecule type" value="Genomic_DNA"/>
</dbReference>
<dbReference type="Pfam" id="PF14512">
    <property type="entry name" value="TM1586_NiRdase"/>
    <property type="match status" value="1"/>
</dbReference>
<gene>
    <name evidence="8" type="ORF">EDC19_2659</name>
</gene>
<reference evidence="8 9" key="1">
    <citation type="submission" date="2019-03" db="EMBL/GenBank/DDBJ databases">
        <title>Genomic Encyclopedia of Type Strains, Phase IV (KMG-IV): sequencing the most valuable type-strain genomes for metagenomic binning, comparative biology and taxonomic classification.</title>
        <authorList>
            <person name="Goeker M."/>
        </authorList>
    </citation>
    <scope>NUCLEOTIDE SEQUENCE [LARGE SCALE GENOMIC DNA]</scope>
    <source>
        <strain evidence="8 9">DSM 24176</strain>
    </source>
</reference>
<dbReference type="InterPro" id="IPR029479">
    <property type="entry name" value="Nitroreductase"/>
</dbReference>
<dbReference type="SUPFAM" id="SSF55469">
    <property type="entry name" value="FMN-dependent nitroreductase-like"/>
    <property type="match status" value="1"/>
</dbReference>
<evidence type="ECO:0000313" key="8">
    <source>
        <dbReference type="EMBL" id="TCK88012.1"/>
    </source>
</evidence>
<keyword evidence="5" id="KW-0560">Oxidoreductase</keyword>
<dbReference type="Gene3D" id="3.40.109.10">
    <property type="entry name" value="NADH Oxidase"/>
    <property type="match status" value="1"/>
</dbReference>
<evidence type="ECO:0000256" key="2">
    <source>
        <dbReference type="ARBA" id="ARBA00007118"/>
    </source>
</evidence>
<feature type="domain" description="Nitroreductase" evidence="6">
    <location>
        <begin position="8"/>
        <end position="67"/>
    </location>
</feature>
<evidence type="ECO:0000313" key="9">
    <source>
        <dbReference type="Proteomes" id="UP000294545"/>
    </source>
</evidence>
<comment type="caution">
    <text evidence="8">The sequence shown here is derived from an EMBL/GenBank/DDBJ whole genome shotgun (WGS) entry which is preliminary data.</text>
</comment>
<dbReference type="Proteomes" id="UP000294545">
    <property type="component" value="Unassembled WGS sequence"/>
</dbReference>
<dbReference type="PANTHER" id="PTHR43673">
    <property type="entry name" value="NAD(P)H NITROREDUCTASE YDGI-RELATED"/>
    <property type="match status" value="1"/>
</dbReference>
<comment type="cofactor">
    <cofactor evidence="1">
        <name>FMN</name>
        <dbReference type="ChEBI" id="CHEBI:58210"/>
    </cofactor>
</comment>
<dbReference type="GO" id="GO:0016491">
    <property type="term" value="F:oxidoreductase activity"/>
    <property type="evidence" value="ECO:0007669"/>
    <property type="project" value="UniProtKB-KW"/>
</dbReference>
<protein>
    <submittedName>
        <fullName evidence="8">Nitroreductase</fullName>
    </submittedName>
</protein>
<evidence type="ECO:0000256" key="5">
    <source>
        <dbReference type="ARBA" id="ARBA00023002"/>
    </source>
</evidence>
<dbReference type="AlphaFoldDB" id="A0A4R1M9C1"/>
<comment type="similarity">
    <text evidence="2">Belongs to the nitroreductase family.</text>
</comment>
<keyword evidence="3" id="KW-0285">Flavoprotein</keyword>
<evidence type="ECO:0000256" key="4">
    <source>
        <dbReference type="ARBA" id="ARBA00022643"/>
    </source>
</evidence>
<keyword evidence="4" id="KW-0288">FMN</keyword>
<dbReference type="PANTHER" id="PTHR43673:SF2">
    <property type="entry name" value="NITROREDUCTASE"/>
    <property type="match status" value="1"/>
</dbReference>
<organism evidence="8 9">
    <name type="scientific">Natranaerovirga hydrolytica</name>
    <dbReference type="NCBI Taxonomy" id="680378"/>
    <lineage>
        <taxon>Bacteria</taxon>
        <taxon>Bacillati</taxon>
        <taxon>Bacillota</taxon>
        <taxon>Clostridia</taxon>
        <taxon>Lachnospirales</taxon>
        <taxon>Natranaerovirgaceae</taxon>
        <taxon>Natranaerovirga</taxon>
    </lineage>
</organism>
<dbReference type="InterPro" id="IPR029478">
    <property type="entry name" value="TM1586_NiRdase"/>
</dbReference>
<evidence type="ECO:0000256" key="3">
    <source>
        <dbReference type="ARBA" id="ARBA00022630"/>
    </source>
</evidence>
<accession>A0A4R1M9C1</accession>
<evidence type="ECO:0000259" key="7">
    <source>
        <dbReference type="Pfam" id="PF14512"/>
    </source>
</evidence>
<name>A0A4R1M9C1_9FIRM</name>